<name>A0A399SQZ9_9BACT</name>
<dbReference type="InterPro" id="IPR033985">
    <property type="entry name" value="SusD-like_N"/>
</dbReference>
<evidence type="ECO:0000256" key="4">
    <source>
        <dbReference type="ARBA" id="ARBA00023136"/>
    </source>
</evidence>
<proteinExistence type="inferred from homology"/>
<protein>
    <submittedName>
        <fullName evidence="8">RagB/SusD family nutrient uptake outer membrane protein</fullName>
    </submittedName>
</protein>
<accession>A0A399SQZ9</accession>
<dbReference type="Pfam" id="PF14322">
    <property type="entry name" value="SusD-like_3"/>
    <property type="match status" value="1"/>
</dbReference>
<dbReference type="PROSITE" id="PS51257">
    <property type="entry name" value="PROKAR_LIPOPROTEIN"/>
    <property type="match status" value="1"/>
</dbReference>
<keyword evidence="9" id="KW-1185">Reference proteome</keyword>
<dbReference type="Gene3D" id="1.25.40.390">
    <property type="match status" value="1"/>
</dbReference>
<evidence type="ECO:0000259" key="6">
    <source>
        <dbReference type="Pfam" id="PF07980"/>
    </source>
</evidence>
<comment type="subcellular location">
    <subcellularLocation>
        <location evidence="1">Cell outer membrane</location>
    </subcellularLocation>
</comment>
<evidence type="ECO:0000256" key="3">
    <source>
        <dbReference type="ARBA" id="ARBA00022729"/>
    </source>
</evidence>
<reference evidence="8 9" key="1">
    <citation type="submission" date="2018-08" db="EMBL/GenBank/DDBJ databases">
        <title>Pallidiluteibacterium maritimus gen. nov., sp. nov., isolated from coastal sediment.</title>
        <authorList>
            <person name="Zhou L.Y."/>
        </authorList>
    </citation>
    <scope>NUCLEOTIDE SEQUENCE [LARGE SCALE GENOMIC DNA]</scope>
    <source>
        <strain evidence="8 9">XSD2</strain>
    </source>
</reference>
<dbReference type="InterPro" id="IPR012944">
    <property type="entry name" value="SusD_RagB_dom"/>
</dbReference>
<dbReference type="Proteomes" id="UP000265926">
    <property type="component" value="Unassembled WGS sequence"/>
</dbReference>
<dbReference type="GO" id="GO:0009279">
    <property type="term" value="C:cell outer membrane"/>
    <property type="evidence" value="ECO:0007669"/>
    <property type="project" value="UniProtKB-SubCell"/>
</dbReference>
<sequence length="643" mass="74487">MKRSIFIIIISSIMIATSCGDYLDIVPDNVATLDYAFKDRVRAEQYLATCYSYMPRHGLCESPGRFDDFATTYGNQNWAGFQLGWTVLKEGNNVNSPIINYWDGLRLWGGKSLWKGIRDCNIFIERLDEVRDLESYEKPVWIAEVKCLKAYYHYFLMQMYGPIPIVKENLPISASKEEIMVYREPVDDVVEYIVQLLDEATPDLPLKIDNPIAEQGRFTQAIALALKAKVLVTAASPLFNGNKDYTSFKDHLGRNFINPVEDPAKWQRAMVACKNAIDTCHAAGHALFEFRDVSLNLSEQTRLIAQVGQIVTDKWNSEHIWGYSGQGTDSYGRNVGSYNIGWYNDVYSMPALDALHIPVRVGVYVPTMKAVECFYSKNGVPIEEDVTYDYANRYDLTVTTEEDKLLVQPNVLTAQLHLNREPRFYGSIGFDKGWWYGVGRYDENQQWPINAKAGEISGPIGIERYSLTSFYIKKLSNFYGVYNQTVYVNKAWEWPIIRLADLYLLYAEALNETLASPNQEVYQYIDIIRERAGLKGVVESWSNYSRFSQKYTTQEGMREIIQRERSIELAFEEQRYWDLRRWGRAPQELNTTIQGWYYLGENNSDFYHVTSYMDMNYTRKDIFWPIRQYNLSVNTNLVQNPGW</sequence>
<dbReference type="OrthoDB" id="724176at2"/>
<dbReference type="InterPro" id="IPR011990">
    <property type="entry name" value="TPR-like_helical_dom_sf"/>
</dbReference>
<feature type="domain" description="SusD-like N-terminal" evidence="7">
    <location>
        <begin position="21"/>
        <end position="230"/>
    </location>
</feature>
<gene>
    <name evidence="8" type="ORF">D1614_19000</name>
</gene>
<organism evidence="8 9">
    <name type="scientific">Maribellus luteus</name>
    <dbReference type="NCBI Taxonomy" id="2305463"/>
    <lineage>
        <taxon>Bacteria</taxon>
        <taxon>Pseudomonadati</taxon>
        <taxon>Bacteroidota</taxon>
        <taxon>Bacteroidia</taxon>
        <taxon>Marinilabiliales</taxon>
        <taxon>Prolixibacteraceae</taxon>
        <taxon>Maribellus</taxon>
    </lineage>
</organism>
<feature type="domain" description="RagB/SusD" evidence="6">
    <location>
        <begin position="361"/>
        <end position="643"/>
    </location>
</feature>
<dbReference type="RefSeq" id="WP_119439559.1">
    <property type="nucleotide sequence ID" value="NZ_QWGR01000014.1"/>
</dbReference>
<comment type="similarity">
    <text evidence="2">Belongs to the SusD family.</text>
</comment>
<evidence type="ECO:0000259" key="7">
    <source>
        <dbReference type="Pfam" id="PF14322"/>
    </source>
</evidence>
<dbReference type="EMBL" id="QWGR01000014">
    <property type="protein sequence ID" value="RIJ46496.1"/>
    <property type="molecule type" value="Genomic_DNA"/>
</dbReference>
<evidence type="ECO:0000256" key="5">
    <source>
        <dbReference type="ARBA" id="ARBA00023237"/>
    </source>
</evidence>
<evidence type="ECO:0000256" key="2">
    <source>
        <dbReference type="ARBA" id="ARBA00006275"/>
    </source>
</evidence>
<evidence type="ECO:0000313" key="8">
    <source>
        <dbReference type="EMBL" id="RIJ46496.1"/>
    </source>
</evidence>
<dbReference type="Pfam" id="PF07980">
    <property type="entry name" value="SusD_RagB"/>
    <property type="match status" value="1"/>
</dbReference>
<keyword evidence="4" id="KW-0472">Membrane</keyword>
<dbReference type="AlphaFoldDB" id="A0A399SQZ9"/>
<evidence type="ECO:0000256" key="1">
    <source>
        <dbReference type="ARBA" id="ARBA00004442"/>
    </source>
</evidence>
<keyword evidence="3" id="KW-0732">Signal</keyword>
<evidence type="ECO:0000313" key="9">
    <source>
        <dbReference type="Proteomes" id="UP000265926"/>
    </source>
</evidence>
<dbReference type="SUPFAM" id="SSF48452">
    <property type="entry name" value="TPR-like"/>
    <property type="match status" value="1"/>
</dbReference>
<comment type="caution">
    <text evidence="8">The sequence shown here is derived from an EMBL/GenBank/DDBJ whole genome shotgun (WGS) entry which is preliminary data.</text>
</comment>
<keyword evidence="5" id="KW-0998">Cell outer membrane</keyword>